<dbReference type="AlphaFoldDB" id="A0A183TKU0"/>
<organism evidence="4">
    <name type="scientific">Schistocephalus solidus</name>
    <name type="common">Tapeworm</name>
    <dbReference type="NCBI Taxonomy" id="70667"/>
    <lineage>
        <taxon>Eukaryota</taxon>
        <taxon>Metazoa</taxon>
        <taxon>Spiralia</taxon>
        <taxon>Lophotrochozoa</taxon>
        <taxon>Platyhelminthes</taxon>
        <taxon>Cestoda</taxon>
        <taxon>Eucestoda</taxon>
        <taxon>Diphyllobothriidea</taxon>
        <taxon>Diphyllobothriidae</taxon>
        <taxon>Schistocephalus</taxon>
    </lineage>
</organism>
<evidence type="ECO:0000313" key="2">
    <source>
        <dbReference type="EMBL" id="VDM03474.1"/>
    </source>
</evidence>
<dbReference type="WBParaSite" id="SSLN_0001773701-mRNA-1">
    <property type="protein sequence ID" value="SSLN_0001773701-mRNA-1"/>
    <property type="gene ID" value="SSLN_0001773701"/>
</dbReference>
<reference evidence="4" key="1">
    <citation type="submission" date="2016-06" db="UniProtKB">
        <authorList>
            <consortium name="WormBaseParasite"/>
        </authorList>
    </citation>
    <scope>IDENTIFICATION</scope>
</reference>
<dbReference type="Proteomes" id="UP000275846">
    <property type="component" value="Unassembled WGS sequence"/>
</dbReference>
<keyword evidence="3" id="KW-1185">Reference proteome</keyword>
<feature type="region of interest" description="Disordered" evidence="1">
    <location>
        <begin position="333"/>
        <end position="375"/>
    </location>
</feature>
<accession>A0A183TKU0</accession>
<evidence type="ECO:0000313" key="4">
    <source>
        <dbReference type="WBParaSite" id="SSLN_0001773701-mRNA-1"/>
    </source>
</evidence>
<proteinExistence type="predicted"/>
<name>A0A183TKU0_SCHSO</name>
<gene>
    <name evidence="2" type="ORF">SSLN_LOCUS17088</name>
</gene>
<dbReference type="EMBL" id="UYSU01041955">
    <property type="protein sequence ID" value="VDM03474.1"/>
    <property type="molecule type" value="Genomic_DNA"/>
</dbReference>
<sequence>MSAAAAVAAMAAQVATQGNTTNCTPLIHTHFGLDSATVEARDIGFAHRMQFPFVNFPSNRSEQGNYSTSALCTAPEEGFVSDFAGSRPFNPTVPQDILEMPYNTLPVSERLGGLLIPSHSAASLAQAWYSAARSRSFLQPNFPPDESIAKRLQDSLMVIPTQQPTKLQMTVFSAPSTDNPQDTSLPKTATSSSRNTTTAAPVEYFSHRSERSDYDGFRLRQTAFGEPFSTLHARSAVSGHLDTIAGPTQLHYSIASESELLSHRGSVEQNYSPSYIRESLAHSTINDMGSYSLKYGSFGVSQAVFQQRWIAYEAAVHQKQQVQRELCEQRSFERKNSDAGNGHQMDFLERTDPNCENSRYSRRGTSTSTLTAYSDKESQAVTTRVQSSAECTLNGTQSAEILEQNGKQIKSESLLWANFANPPGEPMGAESR</sequence>
<reference evidence="2 3" key="2">
    <citation type="submission" date="2018-11" db="EMBL/GenBank/DDBJ databases">
        <authorList>
            <consortium name="Pathogen Informatics"/>
        </authorList>
    </citation>
    <scope>NUCLEOTIDE SEQUENCE [LARGE SCALE GENOMIC DNA]</scope>
    <source>
        <strain evidence="2 3">NST_G2</strain>
    </source>
</reference>
<evidence type="ECO:0000313" key="3">
    <source>
        <dbReference type="Proteomes" id="UP000275846"/>
    </source>
</evidence>
<feature type="compositionally biased region" description="Low complexity" evidence="1">
    <location>
        <begin position="188"/>
        <end position="199"/>
    </location>
</feature>
<evidence type="ECO:0000256" key="1">
    <source>
        <dbReference type="SAM" id="MobiDB-lite"/>
    </source>
</evidence>
<feature type="region of interest" description="Disordered" evidence="1">
    <location>
        <begin position="174"/>
        <end position="199"/>
    </location>
</feature>
<feature type="compositionally biased region" description="Polar residues" evidence="1">
    <location>
        <begin position="174"/>
        <end position="187"/>
    </location>
</feature>
<protein>
    <submittedName>
        <fullName evidence="2 4">Uncharacterized protein</fullName>
    </submittedName>
</protein>